<gene>
    <name evidence="2" type="ORF">OBO34_11120</name>
</gene>
<sequence>MEEPAYETYQIAMEIKSETYFGKGIFLFDLAFIGTYWFFFSNFEFLLHEALVLPYTVLNVLVAFLLTRKSIKNPGKRLYQSLLYAVLASRDGAYHARERSYDEIIYLEEESPQERAERTAETGEGGI</sequence>
<protein>
    <submittedName>
        <fullName evidence="2">DUF5592 family protein</fullName>
    </submittedName>
</protein>
<keyword evidence="3" id="KW-1185">Reference proteome</keyword>
<name>A0A9J6QS09_9FIRM</name>
<feature type="transmembrane region" description="Helical" evidence="1">
    <location>
        <begin position="20"/>
        <end position="39"/>
    </location>
</feature>
<keyword evidence="1" id="KW-0812">Transmembrane</keyword>
<dbReference type="RefSeq" id="WP_269478518.1">
    <property type="nucleotide sequence ID" value="NZ_JAOSHN010000004.1"/>
</dbReference>
<accession>A0A9J6QS09</accession>
<evidence type="ECO:0000313" key="2">
    <source>
        <dbReference type="EMBL" id="MCU7378906.1"/>
    </source>
</evidence>
<dbReference type="Proteomes" id="UP001065549">
    <property type="component" value="Unassembled WGS sequence"/>
</dbReference>
<keyword evidence="1" id="KW-1133">Transmembrane helix</keyword>
<dbReference type="EMBL" id="JAOSHN010000004">
    <property type="protein sequence ID" value="MCU7378906.1"/>
    <property type="molecule type" value="Genomic_DNA"/>
</dbReference>
<dbReference type="AlphaFoldDB" id="A0A9J6QS09"/>
<organism evidence="2 3">
    <name type="scientific">Hominibacterium faecale</name>
    <dbReference type="NCBI Taxonomy" id="2839743"/>
    <lineage>
        <taxon>Bacteria</taxon>
        <taxon>Bacillati</taxon>
        <taxon>Bacillota</taxon>
        <taxon>Clostridia</taxon>
        <taxon>Peptostreptococcales</taxon>
        <taxon>Anaerovoracaceae</taxon>
        <taxon>Hominibacterium</taxon>
    </lineage>
</organism>
<feature type="transmembrane region" description="Helical" evidence="1">
    <location>
        <begin position="45"/>
        <end position="67"/>
    </location>
</feature>
<evidence type="ECO:0000313" key="3">
    <source>
        <dbReference type="Proteomes" id="UP001065549"/>
    </source>
</evidence>
<reference evidence="2" key="1">
    <citation type="submission" date="2022-09" db="EMBL/GenBank/DDBJ databases">
        <title>Culturomic study of gut microbiota in children with autism spectrum disorder.</title>
        <authorList>
            <person name="Efimov B.A."/>
            <person name="Chaplin A.V."/>
            <person name="Sokolova S.R."/>
            <person name="Pikina A.P."/>
            <person name="Korzhanova M."/>
            <person name="Belova V."/>
            <person name="Korostin D."/>
        </authorList>
    </citation>
    <scope>NUCLEOTIDE SEQUENCE</scope>
    <source>
        <strain evidence="2">ASD5510</strain>
    </source>
</reference>
<dbReference type="Pfam" id="PF17332">
    <property type="entry name" value="DUF5592"/>
    <property type="match status" value="1"/>
</dbReference>
<evidence type="ECO:0000256" key="1">
    <source>
        <dbReference type="SAM" id="Phobius"/>
    </source>
</evidence>
<proteinExistence type="predicted"/>
<keyword evidence="1" id="KW-0472">Membrane</keyword>
<dbReference type="InterPro" id="IPR020275">
    <property type="entry name" value="DUF5592"/>
</dbReference>
<comment type="caution">
    <text evidence="2">The sequence shown here is derived from an EMBL/GenBank/DDBJ whole genome shotgun (WGS) entry which is preliminary data.</text>
</comment>